<proteinExistence type="predicted"/>
<dbReference type="EMBL" id="BAABJQ010000003">
    <property type="protein sequence ID" value="GAA5180235.1"/>
    <property type="molecule type" value="Genomic_DNA"/>
</dbReference>
<dbReference type="Gene3D" id="3.20.20.80">
    <property type="entry name" value="Glycosidases"/>
    <property type="match status" value="1"/>
</dbReference>
<protein>
    <submittedName>
        <fullName evidence="2">Glycoside hydrolase family 99-like domain-containing protein</fullName>
    </submittedName>
</protein>
<feature type="region of interest" description="Disordered" evidence="1">
    <location>
        <begin position="1"/>
        <end position="28"/>
    </location>
</feature>
<gene>
    <name evidence="2" type="ORF">GCM10023322_12080</name>
</gene>
<evidence type="ECO:0000256" key="1">
    <source>
        <dbReference type="SAM" id="MobiDB-lite"/>
    </source>
</evidence>
<evidence type="ECO:0000313" key="3">
    <source>
        <dbReference type="Proteomes" id="UP001501570"/>
    </source>
</evidence>
<dbReference type="Proteomes" id="UP001501570">
    <property type="component" value="Unassembled WGS sequence"/>
</dbReference>
<sequence length="408" mass="46299">MTAPNQDATDRPTFAGTDLPAFTPQSADLPADRTPQVLAYYYPQWHTDATNDLMHKPGWTEWDILHRATPRYPEHYQPKVPAWGYADEADARAANRIVDTALEHGLTGFVVDWYWYDNHPFLNRALDEGLLRAERLGELRFALMWANHEWVDLYPAKDLTPPVLLPAPNTRYHARSAFAHVIDRYLHHPSYWRLDDAPYFSLYDVPSFVRGMGGINAAADMLAEFRAMANEAGIPRLHLNAVTTFNIDDTPAMAARLGLDTVTHYTWWHHPQAGFDTLPTTDYQRVLRRAREVWAEFSTSLQGRYLPNVTMGWDPSPRAVDWPMDRERGYPFTSILDGNTPDAFGVAVQDAALHALSHAHHPAVLVNAWNEWTEGSYLEPDDRHGLAYLEALRSAIKNASAGPAHVRQ</sequence>
<comment type="caution">
    <text evidence="2">The sequence shown here is derived from an EMBL/GenBank/DDBJ whole genome shotgun (WGS) entry which is preliminary data.</text>
</comment>
<name>A0ABP9RML8_9ACTN</name>
<dbReference type="RefSeq" id="WP_345626862.1">
    <property type="nucleotide sequence ID" value="NZ_BAABJQ010000003.1"/>
</dbReference>
<dbReference type="Pfam" id="PF14307">
    <property type="entry name" value="Glyco_tran_WbsX"/>
    <property type="match status" value="1"/>
</dbReference>
<reference evidence="3" key="1">
    <citation type="journal article" date="2019" name="Int. J. Syst. Evol. Microbiol.">
        <title>The Global Catalogue of Microorganisms (GCM) 10K type strain sequencing project: providing services to taxonomists for standard genome sequencing and annotation.</title>
        <authorList>
            <consortium name="The Broad Institute Genomics Platform"/>
            <consortium name="The Broad Institute Genome Sequencing Center for Infectious Disease"/>
            <person name="Wu L."/>
            <person name="Ma J."/>
        </authorList>
    </citation>
    <scope>NUCLEOTIDE SEQUENCE [LARGE SCALE GENOMIC DNA]</scope>
    <source>
        <strain evidence="3">JCM 18304</strain>
    </source>
</reference>
<organism evidence="2 3">
    <name type="scientific">Rugosimonospora acidiphila</name>
    <dbReference type="NCBI Taxonomy" id="556531"/>
    <lineage>
        <taxon>Bacteria</taxon>
        <taxon>Bacillati</taxon>
        <taxon>Actinomycetota</taxon>
        <taxon>Actinomycetes</taxon>
        <taxon>Micromonosporales</taxon>
        <taxon>Micromonosporaceae</taxon>
        <taxon>Rugosimonospora</taxon>
    </lineage>
</organism>
<dbReference type="InterPro" id="IPR032719">
    <property type="entry name" value="WbsX"/>
</dbReference>
<evidence type="ECO:0000313" key="2">
    <source>
        <dbReference type="EMBL" id="GAA5180235.1"/>
    </source>
</evidence>
<accession>A0ABP9RML8</accession>
<keyword evidence="3" id="KW-1185">Reference proteome</keyword>
<dbReference type="PANTHER" id="PTHR41244">
    <property type="entry name" value="RHAMNAN SYNTHESIS F"/>
    <property type="match status" value="1"/>
</dbReference>
<dbReference type="PANTHER" id="PTHR41244:SF1">
    <property type="entry name" value="GLYCOSYLTRANSFERASE"/>
    <property type="match status" value="1"/>
</dbReference>